<name>A0ABU4UV33_9PSEU</name>
<reference evidence="1 2" key="1">
    <citation type="submission" date="2023-11" db="EMBL/GenBank/DDBJ databases">
        <title>Lentzea sokolovensis, sp. nov., Lentzea kristufkii, sp. nov., and Lentzea miocenensis, sp. nov., rare actinobacteria from Sokolov Coal Basin, Miocene lacustrine sediment, Czech Republic.</title>
        <authorList>
            <person name="Lara A."/>
            <person name="Kotroba L."/>
            <person name="Nouioui I."/>
            <person name="Neumann-Schaal M."/>
            <person name="Mast Y."/>
            <person name="Chronakova A."/>
        </authorList>
    </citation>
    <scope>NUCLEOTIDE SEQUENCE [LARGE SCALE GENOMIC DNA]</scope>
    <source>
        <strain evidence="1 2">BCCO 10_0061</strain>
    </source>
</reference>
<accession>A0ABU4UV33</accession>
<organism evidence="1 2">
    <name type="scientific">Lentzea sokolovensis</name>
    <dbReference type="NCBI Taxonomy" id="3095429"/>
    <lineage>
        <taxon>Bacteria</taxon>
        <taxon>Bacillati</taxon>
        <taxon>Actinomycetota</taxon>
        <taxon>Actinomycetes</taxon>
        <taxon>Pseudonocardiales</taxon>
        <taxon>Pseudonocardiaceae</taxon>
        <taxon>Lentzea</taxon>
    </lineage>
</organism>
<keyword evidence="2" id="KW-1185">Reference proteome</keyword>
<evidence type="ECO:0000313" key="1">
    <source>
        <dbReference type="EMBL" id="MDX8143319.1"/>
    </source>
</evidence>
<evidence type="ECO:0000313" key="2">
    <source>
        <dbReference type="Proteomes" id="UP001285352"/>
    </source>
</evidence>
<reference evidence="1 2" key="2">
    <citation type="submission" date="2023-11" db="EMBL/GenBank/DDBJ databases">
        <authorList>
            <person name="Lara A.C."/>
            <person name="Chronakova A."/>
        </authorList>
    </citation>
    <scope>NUCLEOTIDE SEQUENCE [LARGE SCALE GENOMIC DNA]</scope>
    <source>
        <strain evidence="1 2">BCCO 10_0061</strain>
    </source>
</reference>
<sequence>MIRPATPDLADKRLAFWGYTNRRGADAALDLVRQLRRCEDSCDGRLSITHFFYELPIEVDGGVVEAVRDAGGPSRYDGGWDALADALPADGKGFEAIVCAGFDRISRSADRFFARQQQASAHGVALLSADTRAFGRDVEDFGYAVWCTSG</sequence>
<dbReference type="EMBL" id="JAXAVU010000007">
    <property type="protein sequence ID" value="MDX8143319.1"/>
    <property type="molecule type" value="Genomic_DNA"/>
</dbReference>
<gene>
    <name evidence="1" type="ORF">SK854_14415</name>
</gene>
<proteinExistence type="predicted"/>
<comment type="caution">
    <text evidence="1">The sequence shown here is derived from an EMBL/GenBank/DDBJ whole genome shotgun (WGS) entry which is preliminary data.</text>
</comment>
<dbReference type="RefSeq" id="WP_319975583.1">
    <property type="nucleotide sequence ID" value="NZ_JAXAVU010000007.1"/>
</dbReference>
<dbReference type="Proteomes" id="UP001285352">
    <property type="component" value="Unassembled WGS sequence"/>
</dbReference>
<protein>
    <submittedName>
        <fullName evidence="1">Uncharacterized protein</fullName>
    </submittedName>
</protein>